<comment type="caution">
    <text evidence="2">The sequence shown here is derived from an EMBL/GenBank/DDBJ whole genome shotgun (WGS) entry which is preliminary data.</text>
</comment>
<proteinExistence type="predicted"/>
<reference evidence="2 3" key="1">
    <citation type="journal article" date="2019" name="Commun. Biol.">
        <title>The bagworm genome reveals a unique fibroin gene that provides high tensile strength.</title>
        <authorList>
            <person name="Kono N."/>
            <person name="Nakamura H."/>
            <person name="Ohtoshi R."/>
            <person name="Tomita M."/>
            <person name="Numata K."/>
            <person name="Arakawa K."/>
        </authorList>
    </citation>
    <scope>NUCLEOTIDE SEQUENCE [LARGE SCALE GENOMIC DNA]</scope>
</reference>
<dbReference type="AlphaFoldDB" id="A0A4C1UNA2"/>
<dbReference type="EMBL" id="BGZK01000200">
    <property type="protein sequence ID" value="GBP27921.1"/>
    <property type="molecule type" value="Genomic_DNA"/>
</dbReference>
<feature type="compositionally biased region" description="Polar residues" evidence="1">
    <location>
        <begin position="64"/>
        <end position="77"/>
    </location>
</feature>
<evidence type="ECO:0000313" key="3">
    <source>
        <dbReference type="Proteomes" id="UP000299102"/>
    </source>
</evidence>
<evidence type="ECO:0000313" key="2">
    <source>
        <dbReference type="EMBL" id="GBP27921.1"/>
    </source>
</evidence>
<protein>
    <submittedName>
        <fullName evidence="2">Uncharacterized protein</fullName>
    </submittedName>
</protein>
<organism evidence="2 3">
    <name type="scientific">Eumeta variegata</name>
    <name type="common">Bagworm moth</name>
    <name type="synonym">Eumeta japonica</name>
    <dbReference type="NCBI Taxonomy" id="151549"/>
    <lineage>
        <taxon>Eukaryota</taxon>
        <taxon>Metazoa</taxon>
        <taxon>Ecdysozoa</taxon>
        <taxon>Arthropoda</taxon>
        <taxon>Hexapoda</taxon>
        <taxon>Insecta</taxon>
        <taxon>Pterygota</taxon>
        <taxon>Neoptera</taxon>
        <taxon>Endopterygota</taxon>
        <taxon>Lepidoptera</taxon>
        <taxon>Glossata</taxon>
        <taxon>Ditrysia</taxon>
        <taxon>Tineoidea</taxon>
        <taxon>Psychidae</taxon>
        <taxon>Oiketicinae</taxon>
        <taxon>Eumeta</taxon>
    </lineage>
</organism>
<feature type="compositionally biased region" description="Basic and acidic residues" evidence="1">
    <location>
        <begin position="40"/>
        <end position="57"/>
    </location>
</feature>
<feature type="region of interest" description="Disordered" evidence="1">
    <location>
        <begin position="40"/>
        <end position="77"/>
    </location>
</feature>
<name>A0A4C1UNA2_EUMVA</name>
<sequence length="77" mass="8405">MKYALVHMERAPLRFLLYRTRPTGKKSRLGAVLELKAEQGVKLKKGPESDSKAESGSRLRTGLGANTSTETGSESKV</sequence>
<dbReference type="Proteomes" id="UP000299102">
    <property type="component" value="Unassembled WGS sequence"/>
</dbReference>
<keyword evidence="3" id="KW-1185">Reference proteome</keyword>
<accession>A0A4C1UNA2</accession>
<gene>
    <name evidence="2" type="ORF">EVAR_14112_1</name>
</gene>
<evidence type="ECO:0000256" key="1">
    <source>
        <dbReference type="SAM" id="MobiDB-lite"/>
    </source>
</evidence>